<evidence type="ECO:0000313" key="2">
    <source>
        <dbReference type="EMBL" id="KKN59494.1"/>
    </source>
</evidence>
<evidence type="ECO:0000256" key="1">
    <source>
        <dbReference type="SAM" id="Phobius"/>
    </source>
</evidence>
<dbReference type="EMBL" id="LAZR01000724">
    <property type="protein sequence ID" value="KKN59494.1"/>
    <property type="molecule type" value="Genomic_DNA"/>
</dbReference>
<feature type="transmembrane region" description="Helical" evidence="1">
    <location>
        <begin position="47"/>
        <end position="67"/>
    </location>
</feature>
<keyword evidence="1" id="KW-1133">Transmembrane helix</keyword>
<reference evidence="2" key="1">
    <citation type="journal article" date="2015" name="Nature">
        <title>Complex archaea that bridge the gap between prokaryotes and eukaryotes.</title>
        <authorList>
            <person name="Spang A."/>
            <person name="Saw J.H."/>
            <person name="Jorgensen S.L."/>
            <person name="Zaremba-Niedzwiedzka K."/>
            <person name="Martijn J."/>
            <person name="Lind A.E."/>
            <person name="van Eijk R."/>
            <person name="Schleper C."/>
            <person name="Guy L."/>
            <person name="Ettema T.J."/>
        </authorList>
    </citation>
    <scope>NUCLEOTIDE SEQUENCE</scope>
</reference>
<dbReference type="AlphaFoldDB" id="A0A0F9RXD3"/>
<organism evidence="2">
    <name type="scientific">marine sediment metagenome</name>
    <dbReference type="NCBI Taxonomy" id="412755"/>
    <lineage>
        <taxon>unclassified sequences</taxon>
        <taxon>metagenomes</taxon>
        <taxon>ecological metagenomes</taxon>
    </lineage>
</organism>
<sequence length="84" mass="8876">MPGKTITSCAECTYPIAAEHVGERATCPMCGTINQAISQGVTIPTTFFWSVLAFGLGVFVGPALIATTTEGRSWLEKQARGIGR</sequence>
<name>A0A0F9RXD3_9ZZZZ</name>
<accession>A0A0F9RXD3</accession>
<gene>
    <name evidence="2" type="ORF">LCGC14_0541080</name>
</gene>
<keyword evidence="1" id="KW-0812">Transmembrane</keyword>
<proteinExistence type="predicted"/>
<keyword evidence="1" id="KW-0472">Membrane</keyword>
<comment type="caution">
    <text evidence="2">The sequence shown here is derived from an EMBL/GenBank/DDBJ whole genome shotgun (WGS) entry which is preliminary data.</text>
</comment>
<protein>
    <submittedName>
        <fullName evidence="2">Uncharacterized protein</fullName>
    </submittedName>
</protein>